<name>A0A1Q9BXB1_SYMMI</name>
<dbReference type="Proteomes" id="UP000186817">
    <property type="component" value="Unassembled WGS sequence"/>
</dbReference>
<dbReference type="Gene3D" id="2.40.50.90">
    <property type="match status" value="1"/>
</dbReference>
<dbReference type="InterPro" id="IPR035437">
    <property type="entry name" value="SNase_OB-fold_sf"/>
</dbReference>
<organism evidence="1 2">
    <name type="scientific">Symbiodinium microadriaticum</name>
    <name type="common">Dinoflagellate</name>
    <name type="synonym">Zooxanthella microadriatica</name>
    <dbReference type="NCBI Taxonomy" id="2951"/>
    <lineage>
        <taxon>Eukaryota</taxon>
        <taxon>Sar</taxon>
        <taxon>Alveolata</taxon>
        <taxon>Dinophyceae</taxon>
        <taxon>Suessiales</taxon>
        <taxon>Symbiodiniaceae</taxon>
        <taxon>Symbiodinium</taxon>
    </lineage>
</organism>
<sequence>MAYKLIKGEFHIFYPDIPRQGPEPDGDTLKFKPYNRSFVETLWRPGVPRPGFNGRDMINLRFEGLDALETHFSNGHQNLELAEASRDFLLEAAGYGPVAFWDDLPNKVQSVQNHPVPGYIISNGLDGHGRIVAFVYFGEIEEADGSELHLDPARVAQSFNALSLANGQSYPLFYMSLPVDLNRALGAIAREARSNGEGLYPNDASIPGKTFEVTLQKYQQLAIWPKLFRRLHSYFSDEFFDLSGFDTWLRADLKSFATDTIDAKWRQCNLTPKKSPADSSAGPKTSASERDFVLIIGLLAFVFSLLSPAQKIDCLGDDLAAVAVDARLIGPFGIVNTAPNQDLHSLLAILLDRLTETVEAGDAVPFGVLDSVTFCVADHLAFGIARARGGEGEVGDG</sequence>
<dbReference type="SUPFAM" id="SSF50199">
    <property type="entry name" value="Staphylococcal nuclease"/>
    <property type="match status" value="1"/>
</dbReference>
<evidence type="ECO:0000313" key="1">
    <source>
        <dbReference type="EMBL" id="OLP75306.1"/>
    </source>
</evidence>
<gene>
    <name evidence="1" type="ORF">AK812_SmicGene44926</name>
</gene>
<accession>A0A1Q9BXB1</accession>
<protein>
    <submittedName>
        <fullName evidence="1">Uncharacterized protein</fullName>
    </submittedName>
</protein>
<evidence type="ECO:0000313" key="2">
    <source>
        <dbReference type="Proteomes" id="UP000186817"/>
    </source>
</evidence>
<keyword evidence="2" id="KW-1185">Reference proteome</keyword>
<dbReference type="EMBL" id="LSRX01002601">
    <property type="protein sequence ID" value="OLP75306.1"/>
    <property type="molecule type" value="Genomic_DNA"/>
</dbReference>
<comment type="caution">
    <text evidence="1">The sequence shown here is derived from an EMBL/GenBank/DDBJ whole genome shotgun (WGS) entry which is preliminary data.</text>
</comment>
<dbReference type="OrthoDB" id="5010797at2759"/>
<reference evidence="1 2" key="1">
    <citation type="submission" date="2016-02" db="EMBL/GenBank/DDBJ databases">
        <title>Genome analysis of coral dinoflagellate symbionts highlights evolutionary adaptations to a symbiotic lifestyle.</title>
        <authorList>
            <person name="Aranda M."/>
            <person name="Li Y."/>
            <person name="Liew Y.J."/>
            <person name="Baumgarten S."/>
            <person name="Simakov O."/>
            <person name="Wilson M."/>
            <person name="Piel J."/>
            <person name="Ashoor H."/>
            <person name="Bougouffa S."/>
            <person name="Bajic V.B."/>
            <person name="Ryu T."/>
            <person name="Ravasi T."/>
            <person name="Bayer T."/>
            <person name="Micklem G."/>
            <person name="Kim H."/>
            <person name="Bhak J."/>
            <person name="Lajeunesse T.C."/>
            <person name="Voolstra C.R."/>
        </authorList>
    </citation>
    <scope>NUCLEOTIDE SEQUENCE [LARGE SCALE GENOMIC DNA]</scope>
    <source>
        <strain evidence="1 2">CCMP2467</strain>
    </source>
</reference>
<proteinExistence type="predicted"/>
<feature type="non-terminal residue" evidence="1">
    <location>
        <position position="397"/>
    </location>
</feature>
<dbReference type="AlphaFoldDB" id="A0A1Q9BXB1"/>